<organism evidence="2 3">
    <name type="scientific">Stachybotrys chartarum (strain CBS 109288 / IBT 7711)</name>
    <name type="common">Toxic black mold</name>
    <name type="synonym">Stilbospora chartarum</name>
    <dbReference type="NCBI Taxonomy" id="1280523"/>
    <lineage>
        <taxon>Eukaryota</taxon>
        <taxon>Fungi</taxon>
        <taxon>Dikarya</taxon>
        <taxon>Ascomycota</taxon>
        <taxon>Pezizomycotina</taxon>
        <taxon>Sordariomycetes</taxon>
        <taxon>Hypocreomycetidae</taxon>
        <taxon>Hypocreales</taxon>
        <taxon>Stachybotryaceae</taxon>
        <taxon>Stachybotrys</taxon>
    </lineage>
</organism>
<dbReference type="AlphaFoldDB" id="A0A084AXN6"/>
<evidence type="ECO:0000313" key="2">
    <source>
        <dbReference type="EMBL" id="KEY70065.1"/>
    </source>
</evidence>
<feature type="region of interest" description="Disordered" evidence="1">
    <location>
        <begin position="115"/>
        <end position="158"/>
    </location>
</feature>
<evidence type="ECO:0000313" key="3">
    <source>
        <dbReference type="Proteomes" id="UP000028045"/>
    </source>
</evidence>
<dbReference type="Proteomes" id="UP000028045">
    <property type="component" value="Unassembled WGS sequence"/>
</dbReference>
<reference evidence="2 3" key="1">
    <citation type="journal article" date="2014" name="BMC Genomics">
        <title>Comparative genome sequencing reveals chemotype-specific gene clusters in the toxigenic black mold Stachybotrys.</title>
        <authorList>
            <person name="Semeiks J."/>
            <person name="Borek D."/>
            <person name="Otwinowski Z."/>
            <person name="Grishin N.V."/>
        </authorList>
    </citation>
    <scope>NUCLEOTIDE SEQUENCE [LARGE SCALE GENOMIC DNA]</scope>
    <source>
        <strain evidence="3">CBS 109288 / IBT 7711</strain>
    </source>
</reference>
<dbReference type="EMBL" id="KL648475">
    <property type="protein sequence ID" value="KEY70065.1"/>
    <property type="molecule type" value="Genomic_DNA"/>
</dbReference>
<evidence type="ECO:0000256" key="1">
    <source>
        <dbReference type="SAM" id="MobiDB-lite"/>
    </source>
</evidence>
<accession>A0A084AXN6</accession>
<gene>
    <name evidence="2" type="ORF">S7711_11195</name>
</gene>
<proteinExistence type="predicted"/>
<name>A0A084AXN6_STACB</name>
<keyword evidence="3" id="KW-1185">Reference proteome</keyword>
<protein>
    <submittedName>
        <fullName evidence="2">Uncharacterized protein</fullName>
    </submittedName>
</protein>
<sequence length="158" mass="17282">MTNSPVDEDLRTSVERLDDSDVNQVLGANPLLSIRAGCAGVVDVGCQIKHMGVALARIPEGVVLDKAFESPSILGSECIRYIGQQPKLTPKLFSPLRSKSFPLLPNCPPTFSLSPEDARNRWPLQDDPVPRWQRPTGENTKPASRLGGPDSYGFFVPR</sequence>
<dbReference type="HOGENOM" id="CLU_1670534_0_0_1"/>